<dbReference type="AlphaFoldDB" id="A0A370KIK2"/>
<dbReference type="RefSeq" id="WP_016557907.1">
    <property type="nucleotide sequence ID" value="NZ_KZ857266.1"/>
</dbReference>
<evidence type="ECO:0000313" key="1">
    <source>
        <dbReference type="EMBL" id="RDJ05602.1"/>
    </source>
</evidence>
<name>A0A370KIK2_9HYPH</name>
<protein>
    <submittedName>
        <fullName evidence="1">Uncharacterized protein</fullName>
    </submittedName>
</protein>
<comment type="caution">
    <text evidence="1">The sequence shown here is derived from an EMBL/GenBank/DDBJ whole genome shotgun (WGS) entry which is preliminary data.</text>
</comment>
<sequence>MPDRTVALISELYIGRCSIEDNPVRAATLDGLQRRNAVLDAVFYDIDVITEDETKVLAFWLAREGAIALVPPTDKGKIQVLPDTRRISQGCSFCRSLGDCRRGKFGAWSRSIRSQRR</sequence>
<accession>A0A370KIK2</accession>
<organism evidence="1 2">
    <name type="scientific">Rhizobium grahamii</name>
    <dbReference type="NCBI Taxonomy" id="1120045"/>
    <lineage>
        <taxon>Bacteria</taxon>
        <taxon>Pseudomonadati</taxon>
        <taxon>Pseudomonadota</taxon>
        <taxon>Alphaproteobacteria</taxon>
        <taxon>Hyphomicrobiales</taxon>
        <taxon>Rhizobiaceae</taxon>
        <taxon>Rhizobium/Agrobacterium group</taxon>
        <taxon>Rhizobium</taxon>
    </lineage>
</organism>
<proteinExistence type="predicted"/>
<evidence type="ECO:0000313" key="2">
    <source>
        <dbReference type="Proteomes" id="UP000254939"/>
    </source>
</evidence>
<dbReference type="Proteomes" id="UP000254939">
    <property type="component" value="Unassembled WGS sequence"/>
</dbReference>
<reference evidence="1 2" key="1">
    <citation type="submission" date="2017-03" db="EMBL/GenBank/DDBJ databases">
        <title>Genome analysis of Rhizobial strains effectives or ineffectives for nitrogen fixation isolated from bean seeds.</title>
        <authorList>
            <person name="Peralta H."/>
            <person name="Aguilar-Vera A."/>
            <person name="Mora Y."/>
            <person name="Vargas-Lagunas C."/>
            <person name="Girard L."/>
            <person name="Mora J."/>
        </authorList>
    </citation>
    <scope>NUCLEOTIDE SEQUENCE [LARGE SCALE GENOMIC DNA]</scope>
    <source>
        <strain evidence="1 2">CCGM3</strain>
    </source>
</reference>
<gene>
    <name evidence="1" type="ORF">B5K06_24375</name>
</gene>
<dbReference type="EMBL" id="NAAC01000031">
    <property type="protein sequence ID" value="RDJ05602.1"/>
    <property type="molecule type" value="Genomic_DNA"/>
</dbReference>